<keyword evidence="2" id="KW-0815">Transposition</keyword>
<sequence>MVSRKGYRFRIYPNKEQELLFIKTFGCTRFLYNHMLDDKIKYYEETKKMKQTTPASYKKEHPFLKEVDSLALANAQLHLEAAFKKFFKETDIGFPKWKSKHQAKQSYTTNMVNGNIRLFSMIQNQTTYLRLPKAGNVRIRMHRIPQGILKAVTISKQQDRYIATCLFEYENKVERKEVVHVLGLDYSQKHLYVDSEGHVCDYPHFYRASENRLAREQRKLSKMVKGSNNYKKQRNKIARLHAHIGQQRKDFLHKESRKIANSWDMVVVEDIDMKAMSQALKLGKNLMDNGFGILRNYLRYKLEDEGKRFIKVDKWYASTQLCNHCGAKNKIGLNERTYQCPICGYIENRDINAAKNIRDEGIRLHRS</sequence>
<keyword evidence="5" id="KW-0238">DNA-binding</keyword>
<feature type="domain" description="Probable transposase IS891/IS1136/IS1341" evidence="7">
    <location>
        <begin position="168"/>
        <end position="278"/>
    </location>
</feature>
<dbReference type="Pfam" id="PF01385">
    <property type="entry name" value="OrfB_IS605"/>
    <property type="match status" value="1"/>
</dbReference>
<keyword evidence="4" id="KW-0862">Zinc</keyword>
<dbReference type="RefSeq" id="WP_008727295.1">
    <property type="nucleotide sequence ID" value="NZ_CABHIW010000016.1"/>
</dbReference>
<feature type="domain" description="Cas12f1-like TNB" evidence="8">
    <location>
        <begin position="291"/>
        <end position="357"/>
    </location>
</feature>
<evidence type="ECO:0000259" key="7">
    <source>
        <dbReference type="Pfam" id="PF01385"/>
    </source>
</evidence>
<dbReference type="Pfam" id="PF07282">
    <property type="entry name" value="Cas12f1-like_TNB"/>
    <property type="match status" value="1"/>
</dbReference>
<accession>A0A6N2SP12</accession>
<evidence type="ECO:0000256" key="6">
    <source>
        <dbReference type="ARBA" id="ARBA00023172"/>
    </source>
</evidence>
<evidence type="ECO:0000259" key="9">
    <source>
        <dbReference type="Pfam" id="PF12323"/>
    </source>
</evidence>
<dbReference type="GO" id="GO:0003677">
    <property type="term" value="F:DNA binding"/>
    <property type="evidence" value="ECO:0007669"/>
    <property type="project" value="UniProtKB-KW"/>
</dbReference>
<dbReference type="GO" id="GO:0032196">
    <property type="term" value="P:transposition"/>
    <property type="evidence" value="ECO:0007669"/>
    <property type="project" value="UniProtKB-KW"/>
</dbReference>
<dbReference type="AlphaFoldDB" id="A0A6N2SP12"/>
<dbReference type="InterPro" id="IPR010095">
    <property type="entry name" value="Cas12f1-like_TNB"/>
</dbReference>
<feature type="domain" description="Transposase putative helix-turn-helix" evidence="9">
    <location>
        <begin position="1"/>
        <end position="48"/>
    </location>
</feature>
<dbReference type="InterPro" id="IPR021027">
    <property type="entry name" value="Transposase_put_HTH"/>
</dbReference>
<organism evidence="10">
    <name type="scientific">Clostridium innocuum</name>
    <dbReference type="NCBI Taxonomy" id="1522"/>
    <lineage>
        <taxon>Bacteria</taxon>
        <taxon>Bacillati</taxon>
        <taxon>Bacillota</taxon>
        <taxon>Clostridia</taxon>
        <taxon>Eubacteriales</taxon>
        <taxon>Clostridiaceae</taxon>
        <taxon>Clostridium</taxon>
    </lineage>
</organism>
<evidence type="ECO:0000256" key="2">
    <source>
        <dbReference type="ARBA" id="ARBA00022578"/>
    </source>
</evidence>
<evidence type="ECO:0000256" key="1">
    <source>
        <dbReference type="ARBA" id="ARBA00008761"/>
    </source>
</evidence>
<evidence type="ECO:0000256" key="4">
    <source>
        <dbReference type="ARBA" id="ARBA00022833"/>
    </source>
</evidence>
<dbReference type="Pfam" id="PF12323">
    <property type="entry name" value="HTH_OrfB_IS605"/>
    <property type="match status" value="1"/>
</dbReference>
<evidence type="ECO:0000259" key="8">
    <source>
        <dbReference type="Pfam" id="PF07282"/>
    </source>
</evidence>
<dbReference type="GO" id="GO:0006310">
    <property type="term" value="P:DNA recombination"/>
    <property type="evidence" value="ECO:0007669"/>
    <property type="project" value="UniProtKB-KW"/>
</dbReference>
<evidence type="ECO:0000256" key="5">
    <source>
        <dbReference type="ARBA" id="ARBA00023125"/>
    </source>
</evidence>
<proteinExistence type="inferred from homology"/>
<protein>
    <submittedName>
        <fullName evidence="10">Putative transposase</fullName>
    </submittedName>
</protein>
<dbReference type="InterPro" id="IPR001959">
    <property type="entry name" value="Transposase"/>
</dbReference>
<name>A0A6N2SP12_CLOIN</name>
<comment type="similarity">
    <text evidence="1">In the C-terminal section; belongs to the transposase 35 family.</text>
</comment>
<evidence type="ECO:0000256" key="3">
    <source>
        <dbReference type="ARBA" id="ARBA00022723"/>
    </source>
</evidence>
<reference evidence="10" key="1">
    <citation type="submission" date="2019-11" db="EMBL/GenBank/DDBJ databases">
        <authorList>
            <person name="Feng L."/>
        </authorList>
    </citation>
    <scope>NUCLEOTIDE SEQUENCE</scope>
    <source>
        <strain evidence="10">CinnocuumLFYP12</strain>
    </source>
</reference>
<evidence type="ECO:0000313" key="10">
    <source>
        <dbReference type="EMBL" id="VYS93530.1"/>
    </source>
</evidence>
<keyword evidence="3" id="KW-0479">Metal-binding</keyword>
<gene>
    <name evidence="10" type="ORF">CILFYP12_00868</name>
</gene>
<dbReference type="GO" id="GO:0046872">
    <property type="term" value="F:metal ion binding"/>
    <property type="evidence" value="ECO:0007669"/>
    <property type="project" value="UniProtKB-KW"/>
</dbReference>
<dbReference type="NCBIfam" id="NF040570">
    <property type="entry name" value="guided_TnpB"/>
    <property type="match status" value="1"/>
</dbReference>
<keyword evidence="6" id="KW-0233">DNA recombination</keyword>
<dbReference type="EMBL" id="CACRTE010000013">
    <property type="protein sequence ID" value="VYS93530.1"/>
    <property type="molecule type" value="Genomic_DNA"/>
</dbReference>